<reference evidence="3 4" key="1">
    <citation type="submission" date="2022-11" db="EMBL/GenBank/DDBJ databases">
        <title>Nonomuraea corallina sp. nov., a new species of the genus Nonomuraea isolated from sea side sediment in Thai sea.</title>
        <authorList>
            <person name="Ngamcharungchit C."/>
            <person name="Matsumoto A."/>
            <person name="Suriyachadkun C."/>
            <person name="Panbangred W."/>
            <person name="Inahashi Y."/>
            <person name="Intra B."/>
        </authorList>
    </citation>
    <scope>NUCLEOTIDE SEQUENCE [LARGE SCALE GENOMIC DNA]</scope>
    <source>
        <strain evidence="3 4">DSM 43553</strain>
    </source>
</reference>
<dbReference type="InterPro" id="IPR003594">
    <property type="entry name" value="HATPase_dom"/>
</dbReference>
<keyword evidence="4" id="KW-1185">Reference proteome</keyword>
<evidence type="ECO:0000313" key="4">
    <source>
        <dbReference type="Proteomes" id="UP001212498"/>
    </source>
</evidence>
<evidence type="ECO:0000259" key="2">
    <source>
        <dbReference type="Pfam" id="PF13581"/>
    </source>
</evidence>
<evidence type="ECO:0000313" key="3">
    <source>
        <dbReference type="EMBL" id="MDA0644907.1"/>
    </source>
</evidence>
<dbReference type="SUPFAM" id="SSF55874">
    <property type="entry name" value="ATPase domain of HSP90 chaperone/DNA topoisomerase II/histidine kinase"/>
    <property type="match status" value="1"/>
</dbReference>
<gene>
    <name evidence="3" type="ORF">OUY24_30140</name>
</gene>
<dbReference type="EMBL" id="JAPNUD010000114">
    <property type="protein sequence ID" value="MDA0644907.1"/>
    <property type="molecule type" value="Genomic_DNA"/>
</dbReference>
<evidence type="ECO:0000256" key="1">
    <source>
        <dbReference type="ARBA" id="ARBA00022527"/>
    </source>
</evidence>
<keyword evidence="3" id="KW-0067">ATP-binding</keyword>
<keyword evidence="3" id="KW-0547">Nucleotide-binding</keyword>
<sequence>MCRQILSQTFARGRITLLRKMVTARAAQEGLAGRRLEDFVVAVNEVTTNAVLHGGGGGRLRLWWQHGRLWCEVADDGPGLPPGWSTASPPPAAFEAGGRGLWLTRLLCEQLTIVSGPGGTTVTFAAS</sequence>
<comment type="caution">
    <text evidence="3">The sequence shown here is derived from an EMBL/GenBank/DDBJ whole genome shotgun (WGS) entry which is preliminary data.</text>
</comment>
<dbReference type="Gene3D" id="3.30.565.10">
    <property type="entry name" value="Histidine kinase-like ATPase, C-terminal domain"/>
    <property type="match status" value="1"/>
</dbReference>
<dbReference type="PANTHER" id="PTHR35526:SF3">
    <property type="entry name" value="ANTI-SIGMA-F FACTOR RSBW"/>
    <property type="match status" value="1"/>
</dbReference>
<dbReference type="CDD" id="cd16936">
    <property type="entry name" value="HATPase_RsbW-like"/>
    <property type="match status" value="1"/>
</dbReference>
<dbReference type="InterPro" id="IPR050267">
    <property type="entry name" value="Anti-sigma-factor_SerPK"/>
</dbReference>
<protein>
    <submittedName>
        <fullName evidence="3">ATP-binding protein</fullName>
    </submittedName>
</protein>
<dbReference type="GO" id="GO:0005524">
    <property type="term" value="F:ATP binding"/>
    <property type="evidence" value="ECO:0007669"/>
    <property type="project" value="UniProtKB-KW"/>
</dbReference>
<dbReference type="PANTHER" id="PTHR35526">
    <property type="entry name" value="ANTI-SIGMA-F FACTOR RSBW-RELATED"/>
    <property type="match status" value="1"/>
</dbReference>
<keyword evidence="1" id="KW-0418">Kinase</keyword>
<accession>A0ABT4T5X7</accession>
<dbReference type="Proteomes" id="UP001212498">
    <property type="component" value="Unassembled WGS sequence"/>
</dbReference>
<name>A0ABT4T5X7_9ACTN</name>
<dbReference type="Pfam" id="PF13581">
    <property type="entry name" value="HATPase_c_2"/>
    <property type="match status" value="1"/>
</dbReference>
<dbReference type="RefSeq" id="WP_148032635.1">
    <property type="nucleotide sequence ID" value="NZ_BAABFD010000021.1"/>
</dbReference>
<proteinExistence type="predicted"/>
<keyword evidence="1" id="KW-0808">Transferase</keyword>
<keyword evidence="1" id="KW-0723">Serine/threonine-protein kinase</keyword>
<feature type="domain" description="Histidine kinase/HSP90-like ATPase" evidence="2">
    <location>
        <begin position="15"/>
        <end position="124"/>
    </location>
</feature>
<organism evidence="3 4">
    <name type="scientific">Nonomuraea ferruginea</name>
    <dbReference type="NCBI Taxonomy" id="46174"/>
    <lineage>
        <taxon>Bacteria</taxon>
        <taxon>Bacillati</taxon>
        <taxon>Actinomycetota</taxon>
        <taxon>Actinomycetes</taxon>
        <taxon>Streptosporangiales</taxon>
        <taxon>Streptosporangiaceae</taxon>
        <taxon>Nonomuraea</taxon>
    </lineage>
</organism>
<dbReference type="InterPro" id="IPR036890">
    <property type="entry name" value="HATPase_C_sf"/>
</dbReference>